<evidence type="ECO:0000313" key="1">
    <source>
        <dbReference type="EMBL" id="QIH23910.1"/>
    </source>
</evidence>
<protein>
    <submittedName>
        <fullName evidence="1">Uncharacterized protein</fullName>
    </submittedName>
</protein>
<sequence length="983" mass="114962">MNKCNFNSKQFYNQLVDELIVSQKNNSLFFLIGAGVSNQQGYGDWNDYVRKLAEYWGLRNKRYADTLKYISSLAGLSNKRKIDFINQIIKKICNSDEQFKIRCLDFEKKHFGNHQLQINNDILSTLIKFSAIFFTTNYDYEVENAIGSNSIIKDYMELSETDELLPNFVVHLHGEPNGNVSNFINTSDKYLKLYANLDNLQHKLTMFYKKKKNPVLIIIGSGLQEDELLYSMCPDNEISVYALCKYDNCGNNDTISADLASIKEKFYLEKNIKIIWYGKEFSDLSVFCNQLYDDVQHKIMKRCGFITPDELISEAIASKDFSECYCLHKVIEQKNMDLLDAFFTNISNDYFKKLLNDKVFIENYIAKNYLSSVFLERSLALFNQINYHTRKVIENSIKLGNTWANKSASINIIVAESNNYVGTDKIAFMEEYLCNILTQITRPDEIKNSDVKCLYLLQMLQNDKIFLNTEDYDLSEAFYSRFYRVLINIDHCLNVDQYSFKELREHCIVKKLYTLLFNNKLRFCHSKAFPEFLFKSKLIRRLLINIDLIHDLSNTNLSNLIKYFDYNKQIQGSEVNIFVTKHIKQIQTDAKYINLSVAIRQKIQNGNYYLDGNMYFNNNKDLMRWTNIDTCARYIAKAIHNNSFDINCYQIFHSIINQQIKDESLLNQVFLFDIWKLKCDCSNIINILNFFETDLGRYINILNELENTRPQLLAKCRSKIINNLSRFNNKNICDYLRGKYLPLTGANIRCSVNYLVGYAHSHTTAVDYKDETVFKEPAIVLANCTFNDDYALLEMIVKILIATANPNCIDSQKNNSLFNRNLDRIVLIVLLNFHKFYISYKNQLLAWIDFLCLQIGLDKFIEKIFLNIKYLKNNDLNILFGNLKSIINNLDSNLISLQCLNNLTSLDDKEQVNIIIQFLIYAKASNIIPFSVDNSYILAHMLDLLNRYDYVAEMKNLYECFENIVPNHDYAFLGNKYHIRTKC</sequence>
<reference evidence="1 2" key="1">
    <citation type="submission" date="2020-02" db="EMBL/GenBank/DDBJ databases">
        <title>Complete genome sequences of six Lactobacillus iners strains isolated from the human vagina.</title>
        <authorList>
            <person name="France M.T."/>
            <person name="Rutt L."/>
            <person name="Narina S."/>
            <person name="Arbaugh S."/>
            <person name="Humphrys M.S."/>
            <person name="Ma B."/>
            <person name="Hayward M.R."/>
            <person name="Relman D."/>
            <person name="Kwon D.S."/>
            <person name="Ravel J."/>
        </authorList>
    </citation>
    <scope>NUCLEOTIDE SEQUENCE [LARGE SCALE GENOMIC DNA]</scope>
    <source>
        <strain evidence="1 2">C0210C1</strain>
    </source>
</reference>
<dbReference type="Proteomes" id="UP000501676">
    <property type="component" value="Chromosome"/>
</dbReference>
<accession>A0A6G7B925</accession>
<dbReference type="Pfam" id="PF13289">
    <property type="entry name" value="SIR2_2"/>
    <property type="match status" value="1"/>
</dbReference>
<proteinExistence type="predicted"/>
<dbReference type="RefSeq" id="WP_164824019.1">
    <property type="nucleotide sequence ID" value="NZ_CP049228.1"/>
</dbReference>
<dbReference type="AlphaFoldDB" id="A0A6G7B925"/>
<dbReference type="EMBL" id="CP049228">
    <property type="protein sequence ID" value="QIH23910.1"/>
    <property type="molecule type" value="Genomic_DNA"/>
</dbReference>
<evidence type="ECO:0000313" key="2">
    <source>
        <dbReference type="Proteomes" id="UP000501676"/>
    </source>
</evidence>
<name>A0A6G7B925_9LACO</name>
<gene>
    <name evidence="1" type="ORF">G6Z83_04230</name>
</gene>
<organism evidence="1 2">
    <name type="scientific">Lactobacillus iners</name>
    <dbReference type="NCBI Taxonomy" id="147802"/>
    <lineage>
        <taxon>Bacteria</taxon>
        <taxon>Bacillati</taxon>
        <taxon>Bacillota</taxon>
        <taxon>Bacilli</taxon>
        <taxon>Lactobacillales</taxon>
        <taxon>Lactobacillaceae</taxon>
        <taxon>Lactobacillus</taxon>
    </lineage>
</organism>